<dbReference type="InterPro" id="IPR017926">
    <property type="entry name" value="GATASE"/>
</dbReference>
<dbReference type="GO" id="GO:0000105">
    <property type="term" value="P:L-histidine biosynthetic process"/>
    <property type="evidence" value="ECO:0007669"/>
    <property type="project" value="UniProtKB-UniRule"/>
</dbReference>
<dbReference type="EMBL" id="BLXZ01000004">
    <property type="protein sequence ID" value="GFO68506.1"/>
    <property type="molecule type" value="Genomic_DNA"/>
</dbReference>
<keyword evidence="6 10" id="KW-0368">Histidine biosynthesis</keyword>
<comment type="subcellular location">
    <subcellularLocation>
        <location evidence="10">Cytoplasm</location>
    </subcellularLocation>
</comment>
<dbReference type="Pfam" id="PF00117">
    <property type="entry name" value="GATase"/>
    <property type="match status" value="1"/>
</dbReference>
<reference evidence="14" key="1">
    <citation type="submission" date="2020-06" db="EMBL/GenBank/DDBJ databases">
        <title>Draft genomic sequecing of Geomonas sp. Red745.</title>
        <authorList>
            <person name="Itoh H."/>
            <person name="Xu Z.X."/>
            <person name="Ushijima N."/>
            <person name="Masuda Y."/>
            <person name="Shiratori Y."/>
            <person name="Senoo K."/>
        </authorList>
    </citation>
    <scope>NUCLEOTIDE SEQUENCE [LARGE SCALE GENOMIC DNA]</scope>
    <source>
        <strain evidence="14">Red745</strain>
    </source>
</reference>
<dbReference type="Proteomes" id="UP000587586">
    <property type="component" value="Unassembled WGS sequence"/>
</dbReference>
<evidence type="ECO:0000256" key="11">
    <source>
        <dbReference type="PIRSR" id="PIRSR000495-1"/>
    </source>
</evidence>
<dbReference type="SUPFAM" id="SSF52317">
    <property type="entry name" value="Class I glutamine amidotransferase-like"/>
    <property type="match status" value="1"/>
</dbReference>
<evidence type="ECO:0000256" key="3">
    <source>
        <dbReference type="ARBA" id="ARBA00022605"/>
    </source>
</evidence>
<evidence type="ECO:0000256" key="7">
    <source>
        <dbReference type="ARBA" id="ARBA00023239"/>
    </source>
</evidence>
<keyword evidence="4 10" id="KW-0378">Hydrolase</keyword>
<evidence type="ECO:0000259" key="12">
    <source>
        <dbReference type="Pfam" id="PF00117"/>
    </source>
</evidence>
<dbReference type="PIRSF" id="PIRSF000495">
    <property type="entry name" value="Amidotransf_hisH"/>
    <property type="match status" value="1"/>
</dbReference>
<dbReference type="RefSeq" id="WP_183361062.1">
    <property type="nucleotide sequence ID" value="NZ_BLXZ01000004.1"/>
</dbReference>
<dbReference type="CDD" id="cd01748">
    <property type="entry name" value="GATase1_IGP_Synthase"/>
    <property type="match status" value="1"/>
</dbReference>
<evidence type="ECO:0000256" key="4">
    <source>
        <dbReference type="ARBA" id="ARBA00022801"/>
    </source>
</evidence>
<dbReference type="PANTHER" id="PTHR42701:SF1">
    <property type="entry name" value="IMIDAZOLE GLYCEROL PHOSPHATE SYNTHASE SUBUNIT HISH"/>
    <property type="match status" value="1"/>
</dbReference>
<dbReference type="GO" id="GO:0000107">
    <property type="term" value="F:imidazoleglycerol-phosphate synthase activity"/>
    <property type="evidence" value="ECO:0007669"/>
    <property type="project" value="UniProtKB-UniRule"/>
</dbReference>
<dbReference type="InterPro" id="IPR010139">
    <property type="entry name" value="Imidazole-glycPsynth_HisH"/>
</dbReference>
<evidence type="ECO:0000256" key="10">
    <source>
        <dbReference type="HAMAP-Rule" id="MF_00278"/>
    </source>
</evidence>
<gene>
    <name evidence="13" type="primary">hisH_1</name>
    <name evidence="10" type="synonym">hisH</name>
    <name evidence="13" type="ORF">GMLC_20850</name>
</gene>
<accession>A0A6V8N7F4</accession>
<dbReference type="GO" id="GO:0016829">
    <property type="term" value="F:lyase activity"/>
    <property type="evidence" value="ECO:0007669"/>
    <property type="project" value="UniProtKB-KW"/>
</dbReference>
<comment type="function">
    <text evidence="10">IGPS catalyzes the conversion of PRFAR and glutamine to IGP, AICAR and glutamate. The HisH subunit catalyzes the hydrolysis of glutamine to glutamate and ammonia as part of the synthesis of IGP and AICAR. The resulting ammonia molecule is channeled to the active site of HisF.</text>
</comment>
<keyword evidence="5 10" id="KW-0315">Glutamine amidotransferase</keyword>
<proteinExistence type="inferred from homology"/>
<evidence type="ECO:0000256" key="5">
    <source>
        <dbReference type="ARBA" id="ARBA00022962"/>
    </source>
</evidence>
<name>A0A6V8N7F4_9BACT</name>
<evidence type="ECO:0000256" key="6">
    <source>
        <dbReference type="ARBA" id="ARBA00023102"/>
    </source>
</evidence>
<sequence>MSVLIIDYGMGNLGSVRRAFEECGADVFISEDPGECRHASHLVLPGVGAFPDGMEALTRGGWLPALKQATAEEKLPLLGICLGMQLLADHGTEGGARAGLGLIPGTVLRLVPDSPQTRIPHVGWNEVHHDGSNPLLAGIPDRADFYFVHSYHFVPGTADATIATTPYCGSFVSVVGHGSVFGTQFHPEKSSRFGFQLIRNFLAL</sequence>
<dbReference type="InterPro" id="IPR029062">
    <property type="entry name" value="Class_I_gatase-like"/>
</dbReference>
<comment type="catalytic activity">
    <reaction evidence="8 10">
        <text>5-[(5-phospho-1-deoxy-D-ribulos-1-ylimino)methylamino]-1-(5-phospho-beta-D-ribosyl)imidazole-4-carboxamide + L-glutamine = D-erythro-1-(imidazol-4-yl)glycerol 3-phosphate + 5-amino-1-(5-phospho-beta-D-ribosyl)imidazole-4-carboxamide + L-glutamate + H(+)</text>
        <dbReference type="Rhea" id="RHEA:24793"/>
        <dbReference type="ChEBI" id="CHEBI:15378"/>
        <dbReference type="ChEBI" id="CHEBI:29985"/>
        <dbReference type="ChEBI" id="CHEBI:58278"/>
        <dbReference type="ChEBI" id="CHEBI:58359"/>
        <dbReference type="ChEBI" id="CHEBI:58475"/>
        <dbReference type="ChEBI" id="CHEBI:58525"/>
        <dbReference type="EC" id="4.3.2.10"/>
    </reaction>
</comment>
<evidence type="ECO:0000256" key="9">
    <source>
        <dbReference type="ARBA" id="ARBA00049534"/>
    </source>
</evidence>
<keyword evidence="14" id="KW-1185">Reference proteome</keyword>
<feature type="active site" evidence="10 11">
    <location>
        <position position="186"/>
    </location>
</feature>
<comment type="caution">
    <text evidence="13">The sequence shown here is derived from an EMBL/GenBank/DDBJ whole genome shotgun (WGS) entry which is preliminary data.</text>
</comment>
<evidence type="ECO:0000256" key="2">
    <source>
        <dbReference type="ARBA" id="ARBA00011152"/>
    </source>
</evidence>
<feature type="domain" description="Glutamine amidotransferase" evidence="12">
    <location>
        <begin position="4"/>
        <end position="202"/>
    </location>
</feature>
<evidence type="ECO:0000313" key="14">
    <source>
        <dbReference type="Proteomes" id="UP000587586"/>
    </source>
</evidence>
<dbReference type="AlphaFoldDB" id="A0A6V8N7F4"/>
<keyword evidence="10" id="KW-0963">Cytoplasm</keyword>
<keyword evidence="7 10" id="KW-0456">Lyase</keyword>
<dbReference type="Gene3D" id="3.40.50.880">
    <property type="match status" value="1"/>
</dbReference>
<feature type="active site" evidence="10 11">
    <location>
        <position position="188"/>
    </location>
</feature>
<dbReference type="UniPathway" id="UPA00031">
    <property type="reaction ID" value="UER00010"/>
</dbReference>
<comment type="catalytic activity">
    <reaction evidence="9 10">
        <text>L-glutamine + H2O = L-glutamate + NH4(+)</text>
        <dbReference type="Rhea" id="RHEA:15889"/>
        <dbReference type="ChEBI" id="CHEBI:15377"/>
        <dbReference type="ChEBI" id="CHEBI:28938"/>
        <dbReference type="ChEBI" id="CHEBI:29985"/>
        <dbReference type="ChEBI" id="CHEBI:58359"/>
        <dbReference type="EC" id="3.5.1.2"/>
    </reaction>
</comment>
<feature type="active site" description="Nucleophile" evidence="10 11">
    <location>
        <position position="81"/>
    </location>
</feature>
<comment type="pathway">
    <text evidence="1 10">Amino-acid biosynthesis; L-histidine biosynthesis; L-histidine from 5-phospho-alpha-D-ribose 1-diphosphate: step 5/9.</text>
</comment>
<comment type="subunit">
    <text evidence="2 10">Heterodimer of HisH and HisF.</text>
</comment>
<dbReference type="PANTHER" id="PTHR42701">
    <property type="entry name" value="IMIDAZOLE GLYCEROL PHOSPHATE SYNTHASE SUBUNIT HISH"/>
    <property type="match status" value="1"/>
</dbReference>
<keyword evidence="3 10" id="KW-0028">Amino-acid biosynthesis</keyword>
<evidence type="ECO:0000313" key="13">
    <source>
        <dbReference type="EMBL" id="GFO68506.1"/>
    </source>
</evidence>
<dbReference type="NCBIfam" id="TIGR01855">
    <property type="entry name" value="IMP_synth_hisH"/>
    <property type="match status" value="1"/>
</dbReference>
<dbReference type="HAMAP" id="MF_00278">
    <property type="entry name" value="HisH"/>
    <property type="match status" value="1"/>
</dbReference>
<dbReference type="GO" id="GO:0004359">
    <property type="term" value="F:glutaminase activity"/>
    <property type="evidence" value="ECO:0007669"/>
    <property type="project" value="UniProtKB-EC"/>
</dbReference>
<dbReference type="GO" id="GO:0005737">
    <property type="term" value="C:cytoplasm"/>
    <property type="evidence" value="ECO:0007669"/>
    <property type="project" value="UniProtKB-SubCell"/>
</dbReference>
<evidence type="ECO:0000256" key="8">
    <source>
        <dbReference type="ARBA" id="ARBA00047838"/>
    </source>
</evidence>
<protein>
    <recommendedName>
        <fullName evidence="10">Imidazole glycerol phosphate synthase subunit HisH</fullName>
        <ecNumber evidence="10">4.3.2.10</ecNumber>
    </recommendedName>
    <alternativeName>
        <fullName evidence="10">IGP synthase glutaminase subunit</fullName>
        <ecNumber evidence="10">3.5.1.2</ecNumber>
    </alternativeName>
    <alternativeName>
        <fullName evidence="10">IGP synthase subunit HisH</fullName>
    </alternativeName>
    <alternativeName>
        <fullName evidence="10">ImGP synthase subunit HisH</fullName>
        <shortName evidence="10">IGPS subunit HisH</shortName>
    </alternativeName>
</protein>
<dbReference type="EC" id="3.5.1.2" evidence="10"/>
<dbReference type="PROSITE" id="PS51273">
    <property type="entry name" value="GATASE_TYPE_1"/>
    <property type="match status" value="1"/>
</dbReference>
<organism evidence="13 14">
    <name type="scientific">Geomonas limicola</name>
    <dbReference type="NCBI Taxonomy" id="2740186"/>
    <lineage>
        <taxon>Bacteria</taxon>
        <taxon>Pseudomonadati</taxon>
        <taxon>Thermodesulfobacteriota</taxon>
        <taxon>Desulfuromonadia</taxon>
        <taxon>Geobacterales</taxon>
        <taxon>Geobacteraceae</taxon>
        <taxon>Geomonas</taxon>
    </lineage>
</organism>
<dbReference type="EC" id="4.3.2.10" evidence="10"/>
<evidence type="ECO:0000256" key="1">
    <source>
        <dbReference type="ARBA" id="ARBA00005091"/>
    </source>
</evidence>